<name>A0A1H9KBK3_9BURK</name>
<reference evidence="2 3" key="1">
    <citation type="submission" date="2016-10" db="EMBL/GenBank/DDBJ databases">
        <authorList>
            <person name="de Groot N.N."/>
        </authorList>
    </citation>
    <scope>NUCLEOTIDE SEQUENCE [LARGE SCALE GENOMIC DNA]</scope>
    <source>
        <strain evidence="2 3">ATCC 35958</strain>
    </source>
</reference>
<evidence type="ECO:0000256" key="1">
    <source>
        <dbReference type="SAM" id="Phobius"/>
    </source>
</evidence>
<gene>
    <name evidence="2" type="ORF">SAMN02982919_01513</name>
</gene>
<evidence type="ECO:0000313" key="3">
    <source>
        <dbReference type="Proteomes" id="UP000199766"/>
    </source>
</evidence>
<feature type="transmembrane region" description="Helical" evidence="1">
    <location>
        <begin position="33"/>
        <end position="51"/>
    </location>
</feature>
<keyword evidence="1" id="KW-0812">Transmembrane</keyword>
<dbReference type="OrthoDB" id="9154196at2"/>
<dbReference type="Pfam" id="PF07963">
    <property type="entry name" value="N_methyl"/>
    <property type="match status" value="1"/>
</dbReference>
<keyword evidence="3" id="KW-1185">Reference proteome</keyword>
<dbReference type="PROSITE" id="PS00409">
    <property type="entry name" value="PROKAR_NTER_METHYL"/>
    <property type="match status" value="1"/>
</dbReference>
<dbReference type="AlphaFoldDB" id="A0A1H9KBK3"/>
<proteinExistence type="predicted"/>
<dbReference type="EMBL" id="FOGD01000003">
    <property type="protein sequence ID" value="SEQ96586.1"/>
    <property type="molecule type" value="Genomic_DNA"/>
</dbReference>
<dbReference type="STRING" id="180197.SAMN02982919_01513"/>
<dbReference type="InterPro" id="IPR045584">
    <property type="entry name" value="Pilin-like"/>
</dbReference>
<dbReference type="InterPro" id="IPR012902">
    <property type="entry name" value="N_methyl_site"/>
</dbReference>
<dbReference type="NCBIfam" id="TIGR02532">
    <property type="entry name" value="IV_pilin_GFxxxE"/>
    <property type="match status" value="1"/>
</dbReference>
<organism evidence="2 3">
    <name type="scientific">Giesbergeria anulus</name>
    <dbReference type="NCBI Taxonomy" id="180197"/>
    <lineage>
        <taxon>Bacteria</taxon>
        <taxon>Pseudomonadati</taxon>
        <taxon>Pseudomonadota</taxon>
        <taxon>Betaproteobacteria</taxon>
        <taxon>Burkholderiales</taxon>
        <taxon>Comamonadaceae</taxon>
        <taxon>Giesbergeria</taxon>
    </lineage>
</organism>
<accession>A0A1H9KBK3</accession>
<evidence type="ECO:0000313" key="2">
    <source>
        <dbReference type="EMBL" id="SEQ96586.1"/>
    </source>
</evidence>
<keyword evidence="1" id="KW-0472">Membrane</keyword>
<dbReference type="RefSeq" id="WP_091455266.1">
    <property type="nucleotide sequence ID" value="NZ_FOGD01000003.1"/>
</dbReference>
<sequence length="161" mass="16802">MPISVAGNKLPVVHAPVACTAHQRQRGFTLLELLVVISIIAVATAGVALALRDNAGATLEREAVRLAALLEAGRAQSRASGVPVRWRSVAGGFNFEGLAEGQLPTQWLSPSTSVRGDDALLLGPEPLIAAQGVTLVNRDEPQTALRVSTDGLRPFAVQATP</sequence>
<keyword evidence="1" id="KW-1133">Transmembrane helix</keyword>
<protein>
    <submittedName>
        <fullName evidence="2">General secretion pathway protein H</fullName>
    </submittedName>
</protein>
<dbReference type="SUPFAM" id="SSF54523">
    <property type="entry name" value="Pili subunits"/>
    <property type="match status" value="1"/>
</dbReference>
<dbReference type="Proteomes" id="UP000199766">
    <property type="component" value="Unassembled WGS sequence"/>
</dbReference>